<dbReference type="Gene3D" id="1.10.287.1260">
    <property type="match status" value="1"/>
</dbReference>
<evidence type="ECO:0000259" key="9">
    <source>
        <dbReference type="Pfam" id="PF21082"/>
    </source>
</evidence>
<comment type="similarity">
    <text evidence="2">Belongs to the MscS (TC 1.A.23) family.</text>
</comment>
<organism evidence="10 11">
    <name type="scientific">Flavobacterium seoulense</name>
    <dbReference type="NCBI Taxonomy" id="1492738"/>
    <lineage>
        <taxon>Bacteria</taxon>
        <taxon>Pseudomonadati</taxon>
        <taxon>Bacteroidota</taxon>
        <taxon>Flavobacteriia</taxon>
        <taxon>Flavobacteriales</taxon>
        <taxon>Flavobacteriaceae</taxon>
        <taxon>Flavobacterium</taxon>
    </lineage>
</organism>
<dbReference type="Pfam" id="PF21082">
    <property type="entry name" value="MS_channel_3rd"/>
    <property type="match status" value="1"/>
</dbReference>
<dbReference type="PATRIC" id="fig|1492738.3.peg.3091"/>
<feature type="transmembrane region" description="Helical" evidence="7">
    <location>
        <begin position="52"/>
        <end position="72"/>
    </location>
</feature>
<dbReference type="AlphaFoldDB" id="A0A066WS15"/>
<dbReference type="Gene3D" id="3.30.70.100">
    <property type="match status" value="1"/>
</dbReference>
<name>A0A066WS15_9FLAO</name>
<dbReference type="OrthoDB" id="9809206at2"/>
<evidence type="ECO:0000259" key="8">
    <source>
        <dbReference type="Pfam" id="PF00924"/>
    </source>
</evidence>
<evidence type="ECO:0000256" key="7">
    <source>
        <dbReference type="SAM" id="Phobius"/>
    </source>
</evidence>
<feature type="domain" description="Mechanosensitive ion channel MscS C-terminal" evidence="9">
    <location>
        <begin position="176"/>
        <end position="267"/>
    </location>
</feature>
<protein>
    <submittedName>
        <fullName evidence="10">Small mechanosensitive ion channel protein MscS</fullName>
    </submittedName>
</protein>
<keyword evidence="5 7" id="KW-1133">Transmembrane helix</keyword>
<dbReference type="InterPro" id="IPR011014">
    <property type="entry name" value="MscS_channel_TM-2"/>
</dbReference>
<dbReference type="eggNOG" id="COG0668">
    <property type="taxonomic scope" value="Bacteria"/>
</dbReference>
<proteinExistence type="inferred from homology"/>
<accession>A0A066WS15</accession>
<dbReference type="GO" id="GO:0005886">
    <property type="term" value="C:plasma membrane"/>
    <property type="evidence" value="ECO:0007669"/>
    <property type="project" value="UniProtKB-SubCell"/>
</dbReference>
<dbReference type="EMBL" id="JNCA01000034">
    <property type="protein sequence ID" value="KDN53789.1"/>
    <property type="molecule type" value="Genomic_DNA"/>
</dbReference>
<evidence type="ECO:0000256" key="1">
    <source>
        <dbReference type="ARBA" id="ARBA00004651"/>
    </source>
</evidence>
<sequence length="294" mass="33321">MQNLQTDLKLLSIISIILFFTFILGLIVDRMLKRFLQKKLTHKNFDITGFKFLKHLIITIIYIIGISFALIQIPEFKIIGHSLLAGAGVISLIAGLASQQALSNIMSGIFLVIFKPFRINDRITINTFTGVVEDINLRQVVLKDAENNRIIIPNSVISNQIILNTNMKDTKCCKTIEIGIGYECDIEKALAIMKEEVAQHPLFIDTRTPENKKENIPLVIARVVALADSSVNLKVWAWAKNTNDGFVMYCDLLQSIKKRFDQEGISIPFPQREITIKNNFQKNQQDQNTTILGF</sequence>
<keyword evidence="11" id="KW-1185">Reference proteome</keyword>
<dbReference type="Gene3D" id="2.30.30.60">
    <property type="match status" value="1"/>
</dbReference>
<dbReference type="Pfam" id="PF00924">
    <property type="entry name" value="MS_channel_2nd"/>
    <property type="match status" value="1"/>
</dbReference>
<keyword evidence="4 7" id="KW-0812">Transmembrane</keyword>
<dbReference type="InterPro" id="IPR011066">
    <property type="entry name" value="MscS_channel_C_sf"/>
</dbReference>
<dbReference type="InterPro" id="IPR006685">
    <property type="entry name" value="MscS_channel_2nd"/>
</dbReference>
<dbReference type="InterPro" id="IPR010920">
    <property type="entry name" value="LSM_dom_sf"/>
</dbReference>
<evidence type="ECO:0000313" key="10">
    <source>
        <dbReference type="EMBL" id="KDN53789.1"/>
    </source>
</evidence>
<feature type="transmembrane region" description="Helical" evidence="7">
    <location>
        <begin position="78"/>
        <end position="97"/>
    </location>
</feature>
<dbReference type="SUPFAM" id="SSF82689">
    <property type="entry name" value="Mechanosensitive channel protein MscS (YggB), C-terminal domain"/>
    <property type="match status" value="1"/>
</dbReference>
<evidence type="ECO:0000313" key="11">
    <source>
        <dbReference type="Proteomes" id="UP000027064"/>
    </source>
</evidence>
<dbReference type="InterPro" id="IPR045275">
    <property type="entry name" value="MscS_archaea/bacteria_type"/>
</dbReference>
<evidence type="ECO:0000256" key="4">
    <source>
        <dbReference type="ARBA" id="ARBA00022692"/>
    </source>
</evidence>
<dbReference type="RefSeq" id="WP_035662356.1">
    <property type="nucleotide sequence ID" value="NZ_JNCA01000034.1"/>
</dbReference>
<dbReference type="InterPro" id="IPR023408">
    <property type="entry name" value="MscS_beta-dom_sf"/>
</dbReference>
<keyword evidence="6 7" id="KW-0472">Membrane</keyword>
<comment type="subcellular location">
    <subcellularLocation>
        <location evidence="1">Cell membrane</location>
        <topology evidence="1">Multi-pass membrane protein</topology>
    </subcellularLocation>
</comment>
<evidence type="ECO:0000256" key="5">
    <source>
        <dbReference type="ARBA" id="ARBA00022989"/>
    </source>
</evidence>
<dbReference type="InterPro" id="IPR049278">
    <property type="entry name" value="MS_channel_C"/>
</dbReference>
<keyword evidence="3" id="KW-1003">Cell membrane</keyword>
<feature type="transmembrane region" description="Helical" evidence="7">
    <location>
        <begin position="12"/>
        <end position="32"/>
    </location>
</feature>
<comment type="caution">
    <text evidence="10">The sequence shown here is derived from an EMBL/GenBank/DDBJ whole genome shotgun (WGS) entry which is preliminary data.</text>
</comment>
<dbReference type="SUPFAM" id="SSF82861">
    <property type="entry name" value="Mechanosensitive channel protein MscS (YggB), transmembrane region"/>
    <property type="match status" value="1"/>
</dbReference>
<reference evidence="10 11" key="1">
    <citation type="submission" date="2014-05" db="EMBL/GenBank/DDBJ databases">
        <title>Genome Sequence of Flavobacterium sp. EM1321.</title>
        <authorList>
            <person name="Shin S.-K."/>
            <person name="Yi H."/>
        </authorList>
    </citation>
    <scope>NUCLEOTIDE SEQUENCE [LARGE SCALE GENOMIC DNA]</scope>
    <source>
        <strain evidence="10 11">EM1321</strain>
    </source>
</reference>
<evidence type="ECO:0000256" key="2">
    <source>
        <dbReference type="ARBA" id="ARBA00008017"/>
    </source>
</evidence>
<dbReference type="GO" id="GO:0008381">
    <property type="term" value="F:mechanosensitive monoatomic ion channel activity"/>
    <property type="evidence" value="ECO:0007669"/>
    <property type="project" value="InterPro"/>
</dbReference>
<feature type="domain" description="Mechanosensitive ion channel MscS" evidence="8">
    <location>
        <begin position="102"/>
        <end position="166"/>
    </location>
</feature>
<evidence type="ECO:0000256" key="3">
    <source>
        <dbReference type="ARBA" id="ARBA00022475"/>
    </source>
</evidence>
<dbReference type="Proteomes" id="UP000027064">
    <property type="component" value="Unassembled WGS sequence"/>
</dbReference>
<dbReference type="STRING" id="1492738.FEM21_31060"/>
<dbReference type="PANTHER" id="PTHR30221">
    <property type="entry name" value="SMALL-CONDUCTANCE MECHANOSENSITIVE CHANNEL"/>
    <property type="match status" value="1"/>
</dbReference>
<evidence type="ECO:0000256" key="6">
    <source>
        <dbReference type="ARBA" id="ARBA00023136"/>
    </source>
</evidence>
<dbReference type="PANTHER" id="PTHR30221:SF1">
    <property type="entry name" value="SMALL-CONDUCTANCE MECHANOSENSITIVE CHANNEL"/>
    <property type="match status" value="1"/>
</dbReference>
<gene>
    <name evidence="10" type="ORF">FEM21_31060</name>
</gene>
<dbReference type="SUPFAM" id="SSF50182">
    <property type="entry name" value="Sm-like ribonucleoproteins"/>
    <property type="match status" value="1"/>
</dbReference>